<keyword evidence="2" id="KW-1185">Reference proteome</keyword>
<gene>
    <name evidence="1" type="ORF">AUC70_05665</name>
</gene>
<accession>A0A1E3VNU3</accession>
<organism evidence="1 2">
    <name type="scientific">Methyloceanibacter stevinii</name>
    <dbReference type="NCBI Taxonomy" id="1774970"/>
    <lineage>
        <taxon>Bacteria</taxon>
        <taxon>Pseudomonadati</taxon>
        <taxon>Pseudomonadota</taxon>
        <taxon>Alphaproteobacteria</taxon>
        <taxon>Hyphomicrobiales</taxon>
        <taxon>Hyphomicrobiaceae</taxon>
        <taxon>Methyloceanibacter</taxon>
    </lineage>
</organism>
<sequence length="352" mass="40073">MWQEFRQSRVRQFCEELTPKRLDSILQYFTNRFQGFGRGRVYFDDLSLSIALTLTTNDTPINELISDEFRQRSVSLLPAILEELVIETPFDVLRAVNTIVVSAALTAEISRARRISTKPEQLASALREAEQKIDETYAFLRSNPELWYSLTEILHDIDSVSGANFKHSEIDKIMHLEALKLALYVAQKDHAFDDGDDGRYVEIHKAAAKPKLSAVDKAYYLSKRFGGPRFVTTPNSPFSAVAALIFEIATGTRDSSMLGSINRFKSGDRPFMSAIEWDTEHLTPTDAEMRDITINWHHRRAKLFASLFRRNDHNMGLFGTMVLGELAEQNFKETQVALETRIKADANQSDID</sequence>
<evidence type="ECO:0000313" key="2">
    <source>
        <dbReference type="Proteomes" id="UP000094172"/>
    </source>
</evidence>
<dbReference type="Proteomes" id="UP000094172">
    <property type="component" value="Unassembled WGS sequence"/>
</dbReference>
<evidence type="ECO:0000313" key="1">
    <source>
        <dbReference type="EMBL" id="ODR95194.1"/>
    </source>
</evidence>
<dbReference type="RefSeq" id="WP_069444486.1">
    <property type="nucleotide sequence ID" value="NZ_LPWE01000011.1"/>
</dbReference>
<name>A0A1E3VNU3_9HYPH</name>
<protein>
    <submittedName>
        <fullName evidence="1">Uncharacterized protein</fullName>
    </submittedName>
</protein>
<reference evidence="1 2" key="1">
    <citation type="journal article" date="2016" name="Environ. Microbiol.">
        <title>New Methyloceanibacter diversity from North Sea sediments includes methanotroph containing solely the soluble methane monooxygenase.</title>
        <authorList>
            <person name="Vekeman B."/>
            <person name="Kerckhof F.M."/>
            <person name="Cremers G."/>
            <person name="de Vos P."/>
            <person name="Vandamme P."/>
            <person name="Boon N."/>
            <person name="Op den Camp H.J."/>
            <person name="Heylen K."/>
        </authorList>
    </citation>
    <scope>NUCLEOTIDE SEQUENCE [LARGE SCALE GENOMIC DNA]</scope>
    <source>
        <strain evidence="1 2">R-67176</strain>
    </source>
</reference>
<comment type="caution">
    <text evidence="1">The sequence shown here is derived from an EMBL/GenBank/DDBJ whole genome shotgun (WGS) entry which is preliminary data.</text>
</comment>
<dbReference type="AlphaFoldDB" id="A0A1E3VNU3"/>
<proteinExistence type="predicted"/>
<dbReference type="EMBL" id="LPWE01000011">
    <property type="protein sequence ID" value="ODR95194.1"/>
    <property type="molecule type" value="Genomic_DNA"/>
</dbReference>